<comment type="caution">
    <text evidence="1">The sequence shown here is derived from an EMBL/GenBank/DDBJ whole genome shotgun (WGS) entry which is preliminary data.</text>
</comment>
<gene>
    <name evidence="1" type="ORF">BST47_14270</name>
</gene>
<dbReference type="Proteomes" id="UP000192411">
    <property type="component" value="Unassembled WGS sequence"/>
</dbReference>
<dbReference type="AlphaFoldDB" id="A0A1X0JSN9"/>
<reference evidence="1 2" key="1">
    <citation type="submission" date="2017-02" db="EMBL/GenBank/DDBJ databases">
        <title>The new phylogeny of genus Mycobacterium.</title>
        <authorList>
            <person name="Tortoli E."/>
            <person name="Trovato A."/>
            <person name="Cirillo D.M."/>
        </authorList>
    </citation>
    <scope>NUCLEOTIDE SEQUENCE [LARGE SCALE GENOMIC DNA]</scope>
    <source>
        <strain evidence="1 2">DSM 44338</strain>
    </source>
</reference>
<accession>A0A1X0JSN9</accession>
<proteinExistence type="predicted"/>
<organism evidence="1 2">
    <name type="scientific">Mycolicibacterium tusciae</name>
    <dbReference type="NCBI Taxonomy" id="75922"/>
    <lineage>
        <taxon>Bacteria</taxon>
        <taxon>Bacillati</taxon>
        <taxon>Actinomycetota</taxon>
        <taxon>Actinomycetes</taxon>
        <taxon>Mycobacteriales</taxon>
        <taxon>Mycobacteriaceae</taxon>
        <taxon>Mycolicibacterium</taxon>
    </lineage>
</organism>
<protein>
    <submittedName>
        <fullName evidence="1">Uncharacterized protein</fullName>
    </submittedName>
</protein>
<sequence>MQCGSLEVVVGDAAVILLPLLEHAGAAESPVVRVVAFGAVHATHRMAMPVDMIVEAFVRRCVTTLEAFDTP</sequence>
<name>A0A1X0JSN9_9MYCO</name>
<dbReference type="EMBL" id="MVIM01000006">
    <property type="protein sequence ID" value="ORB65247.1"/>
    <property type="molecule type" value="Genomic_DNA"/>
</dbReference>
<evidence type="ECO:0000313" key="2">
    <source>
        <dbReference type="Proteomes" id="UP000192411"/>
    </source>
</evidence>
<evidence type="ECO:0000313" key="1">
    <source>
        <dbReference type="EMBL" id="ORB65247.1"/>
    </source>
</evidence>
<keyword evidence="2" id="KW-1185">Reference proteome</keyword>